<dbReference type="AlphaFoldDB" id="A0A365UDM5"/>
<evidence type="ECO:0000259" key="2">
    <source>
        <dbReference type="PROSITE" id="PS50006"/>
    </source>
</evidence>
<dbReference type="Pfam" id="PF00498">
    <property type="entry name" value="FHA"/>
    <property type="match status" value="1"/>
</dbReference>
<sequence>MEVRLRFQSTGAIPGRGEPLRLSGGAITIGRAQDNDYALPDPDRLLSKRHCAIERHGNAVVVVDFSTNGTFLNYGKVPIGRVPTELSDGDILSIGPYELLVEIAEVAREAPATVAGTAAAHDDADTSFDDPLGEDEGDFLEELLGGASRPTGAAGVNRPELGEDGLLPPLDADDEAARDVDEPVPSGPTPSQHAPAVEDYIPSPRAAPQAIPEDWDDEFLTGIGAPDAAAGPEPEAEPPAPPPRETPPRPEPPPSQEARAPEPAAPPPPSATDTATEAELLRAFLRGAGLDDLEIPPEARAETMERAGRVMRVMVNGLREVLMTRTSIKSEFRIAQTMIAAGDNNPLKFSISEEQAMESLIRPRSRGYLDPVAAAEEALRDVKAHEVAVLSGMEAALRGILRGLSPQELEGRIETSGGLGALLKGRKARYWEVYEKMYAEIADQAETDFQELFGKEFARAYEEQQRKLK</sequence>
<accession>A0A365UDM5</accession>
<dbReference type="InterPro" id="IPR050923">
    <property type="entry name" value="Cell_Proc_Reg/RNA_Proc"/>
</dbReference>
<feature type="domain" description="FHA" evidence="2">
    <location>
        <begin position="27"/>
        <end position="77"/>
    </location>
</feature>
<dbReference type="PANTHER" id="PTHR23308">
    <property type="entry name" value="NUCLEAR INHIBITOR OF PROTEIN PHOSPHATASE-1"/>
    <property type="match status" value="1"/>
</dbReference>
<dbReference type="Proteomes" id="UP000253370">
    <property type="component" value="Unassembled WGS sequence"/>
</dbReference>
<dbReference type="InterPro" id="IPR000253">
    <property type="entry name" value="FHA_dom"/>
</dbReference>
<dbReference type="RefSeq" id="WP_113287401.1">
    <property type="nucleotide sequence ID" value="NZ_QNTQ01000001.1"/>
</dbReference>
<comment type="caution">
    <text evidence="3">The sequence shown here is derived from an EMBL/GenBank/DDBJ whole genome shotgun (WGS) entry which is preliminary data.</text>
</comment>
<dbReference type="NCBIfam" id="TIGR03354">
    <property type="entry name" value="VI_FHA"/>
    <property type="match status" value="1"/>
</dbReference>
<protein>
    <submittedName>
        <fullName evidence="3">Type VI secretion system-associated FHA domain protein TagH</fullName>
    </submittedName>
</protein>
<feature type="compositionally biased region" description="Acidic residues" evidence="1">
    <location>
        <begin position="125"/>
        <end position="141"/>
    </location>
</feature>
<dbReference type="EMBL" id="QNTQ01000001">
    <property type="protein sequence ID" value="RBI87377.1"/>
    <property type="molecule type" value="Genomic_DNA"/>
</dbReference>
<reference evidence="3 4" key="1">
    <citation type="submission" date="2018-07" db="EMBL/GenBank/DDBJ databases">
        <title>Rhodosalinus sp. strain E84T genomic sequence and assembly.</title>
        <authorList>
            <person name="Liu Z.-W."/>
            <person name="Lu D.-C."/>
        </authorList>
    </citation>
    <scope>NUCLEOTIDE SEQUENCE [LARGE SCALE GENOMIC DNA]</scope>
    <source>
        <strain evidence="3 4">E84</strain>
    </source>
</reference>
<evidence type="ECO:0000313" key="4">
    <source>
        <dbReference type="Proteomes" id="UP000253370"/>
    </source>
</evidence>
<feature type="region of interest" description="Disordered" evidence="1">
    <location>
        <begin position="218"/>
        <end position="274"/>
    </location>
</feature>
<feature type="compositionally biased region" description="Low complexity" evidence="1">
    <location>
        <begin position="224"/>
        <end position="233"/>
    </location>
</feature>
<organism evidence="3 4">
    <name type="scientific">Rhodosalinus halophilus</name>
    <dbReference type="NCBI Taxonomy" id="2259333"/>
    <lineage>
        <taxon>Bacteria</taxon>
        <taxon>Pseudomonadati</taxon>
        <taxon>Pseudomonadota</taxon>
        <taxon>Alphaproteobacteria</taxon>
        <taxon>Rhodobacterales</taxon>
        <taxon>Paracoccaceae</taxon>
        <taxon>Rhodosalinus</taxon>
    </lineage>
</organism>
<dbReference type="InterPro" id="IPR008984">
    <property type="entry name" value="SMAD_FHA_dom_sf"/>
</dbReference>
<dbReference type="PROSITE" id="PS50006">
    <property type="entry name" value="FHA_DOMAIN"/>
    <property type="match status" value="1"/>
</dbReference>
<dbReference type="Pfam" id="PF20232">
    <property type="entry name" value="T6SS_FHA_C"/>
    <property type="match status" value="1"/>
</dbReference>
<dbReference type="CDD" id="cd00060">
    <property type="entry name" value="FHA"/>
    <property type="match status" value="1"/>
</dbReference>
<gene>
    <name evidence="3" type="primary">tagH</name>
    <name evidence="3" type="ORF">DRV85_00090</name>
</gene>
<dbReference type="OrthoDB" id="273564at2"/>
<dbReference type="InterPro" id="IPR046883">
    <property type="entry name" value="T6SS_FHA_C"/>
</dbReference>
<feature type="compositionally biased region" description="Pro residues" evidence="1">
    <location>
        <begin position="237"/>
        <end position="255"/>
    </location>
</feature>
<proteinExistence type="predicted"/>
<dbReference type="InterPro" id="IPR017735">
    <property type="entry name" value="T6SS_FHA"/>
</dbReference>
<keyword evidence="4" id="KW-1185">Reference proteome</keyword>
<name>A0A365UDM5_9RHOB</name>
<dbReference type="SUPFAM" id="SSF49879">
    <property type="entry name" value="SMAD/FHA domain"/>
    <property type="match status" value="1"/>
</dbReference>
<dbReference type="Gene3D" id="2.60.200.20">
    <property type="match status" value="1"/>
</dbReference>
<evidence type="ECO:0000313" key="3">
    <source>
        <dbReference type="EMBL" id="RBI87377.1"/>
    </source>
</evidence>
<dbReference type="SMART" id="SM00240">
    <property type="entry name" value="FHA"/>
    <property type="match status" value="1"/>
</dbReference>
<evidence type="ECO:0000256" key="1">
    <source>
        <dbReference type="SAM" id="MobiDB-lite"/>
    </source>
</evidence>
<feature type="region of interest" description="Disordered" evidence="1">
    <location>
        <begin position="117"/>
        <end position="198"/>
    </location>
</feature>